<feature type="compositionally biased region" description="Basic residues" evidence="7">
    <location>
        <begin position="523"/>
        <end position="537"/>
    </location>
</feature>
<dbReference type="SUPFAM" id="SSF54928">
    <property type="entry name" value="RNA-binding domain, RBD"/>
    <property type="match status" value="2"/>
</dbReference>
<accession>A0A177B196</accession>
<dbReference type="InterPro" id="IPR035979">
    <property type="entry name" value="RBD_domain_sf"/>
</dbReference>
<evidence type="ECO:0000259" key="9">
    <source>
        <dbReference type="PROSITE" id="PS50917"/>
    </source>
</evidence>
<proteinExistence type="inferred from homology"/>
<dbReference type="GO" id="GO:0003723">
    <property type="term" value="F:RNA binding"/>
    <property type="evidence" value="ECO:0007669"/>
    <property type="project" value="UniProtKB-UniRule"/>
</dbReference>
<dbReference type="InterPro" id="IPR016194">
    <property type="entry name" value="SPOC-like_C_dom_sf"/>
</dbReference>
<dbReference type="SMART" id="SM00360">
    <property type="entry name" value="RRM"/>
    <property type="match status" value="3"/>
</dbReference>
<dbReference type="EMBL" id="LWCA01000640">
    <property type="protein sequence ID" value="OAF67522.1"/>
    <property type="molecule type" value="Genomic_DNA"/>
</dbReference>
<dbReference type="InterPro" id="IPR000504">
    <property type="entry name" value="RRM_dom"/>
</dbReference>
<dbReference type="SUPFAM" id="SSF100939">
    <property type="entry name" value="SPOC domain-like"/>
    <property type="match status" value="1"/>
</dbReference>
<dbReference type="GO" id="GO:0005634">
    <property type="term" value="C:nucleus"/>
    <property type="evidence" value="ECO:0007669"/>
    <property type="project" value="UniProtKB-SubCell"/>
</dbReference>
<evidence type="ECO:0000256" key="6">
    <source>
        <dbReference type="PROSITE-ProRule" id="PRU00176"/>
    </source>
</evidence>
<reference evidence="10 11" key="1">
    <citation type="submission" date="2016-04" db="EMBL/GenBank/DDBJ databases">
        <title>The genome of Intoshia linei affirms orthonectids as highly simplified spiralians.</title>
        <authorList>
            <person name="Mikhailov K.V."/>
            <person name="Slusarev G.S."/>
            <person name="Nikitin M.A."/>
            <person name="Logacheva M.D."/>
            <person name="Penin A."/>
            <person name="Aleoshin V."/>
            <person name="Panchin Y.V."/>
        </authorList>
    </citation>
    <scope>NUCLEOTIDE SEQUENCE [LARGE SCALE GENOMIC DNA]</scope>
    <source>
        <strain evidence="10">Intl2013</strain>
        <tissue evidence="10">Whole animal</tissue>
    </source>
</reference>
<evidence type="ECO:0000259" key="8">
    <source>
        <dbReference type="PROSITE" id="PS50102"/>
    </source>
</evidence>
<feature type="domain" description="RRM" evidence="8">
    <location>
        <begin position="331"/>
        <end position="407"/>
    </location>
</feature>
<dbReference type="Pfam" id="PF07744">
    <property type="entry name" value="SPOC"/>
    <property type="match status" value="1"/>
</dbReference>
<feature type="domain" description="SPOC" evidence="9">
    <location>
        <begin position="599"/>
        <end position="768"/>
    </location>
</feature>
<feature type="region of interest" description="Disordered" evidence="7">
    <location>
        <begin position="514"/>
        <end position="552"/>
    </location>
</feature>
<dbReference type="Proteomes" id="UP000078046">
    <property type="component" value="Unassembled WGS sequence"/>
</dbReference>
<evidence type="ECO:0000313" key="10">
    <source>
        <dbReference type="EMBL" id="OAF67522.1"/>
    </source>
</evidence>
<dbReference type="PROSITE" id="PS50102">
    <property type="entry name" value="RRM"/>
    <property type="match status" value="2"/>
</dbReference>
<dbReference type="InterPro" id="IPR012677">
    <property type="entry name" value="Nucleotide-bd_a/b_plait_sf"/>
</dbReference>
<feature type="domain" description="RRM" evidence="8">
    <location>
        <begin position="411"/>
        <end position="486"/>
    </location>
</feature>
<dbReference type="AlphaFoldDB" id="A0A177B196"/>
<evidence type="ECO:0000256" key="5">
    <source>
        <dbReference type="ARBA" id="ARBA00023242"/>
    </source>
</evidence>
<dbReference type="Gene3D" id="2.40.290.10">
    <property type="match status" value="1"/>
</dbReference>
<keyword evidence="3" id="KW-0597">Phosphoprotein</keyword>
<evidence type="ECO:0000256" key="2">
    <source>
        <dbReference type="ARBA" id="ARBA00005387"/>
    </source>
</evidence>
<keyword evidence="5" id="KW-0539">Nucleus</keyword>
<dbReference type="OrthoDB" id="10050565at2759"/>
<dbReference type="Pfam" id="PF00076">
    <property type="entry name" value="RRM_1"/>
    <property type="match status" value="2"/>
</dbReference>
<evidence type="ECO:0000313" key="11">
    <source>
        <dbReference type="Proteomes" id="UP000078046"/>
    </source>
</evidence>
<dbReference type="Gene3D" id="3.30.70.330">
    <property type="match status" value="2"/>
</dbReference>
<comment type="similarity">
    <text evidence="2">Belongs to the RRM Spen family.</text>
</comment>
<comment type="subcellular location">
    <subcellularLocation>
        <location evidence="1">Nucleus</location>
    </subcellularLocation>
</comment>
<gene>
    <name evidence="10" type="ORF">A3Q56_04751</name>
</gene>
<evidence type="ECO:0000256" key="1">
    <source>
        <dbReference type="ARBA" id="ARBA00004123"/>
    </source>
</evidence>
<keyword evidence="4 6" id="KW-0694">RNA-binding</keyword>
<comment type="caution">
    <text evidence="10">The sequence shown here is derived from an EMBL/GenBank/DDBJ whole genome shotgun (WGS) entry which is preliminary data.</text>
</comment>
<sequence length="771" mass="89939">MNDTKITRTAERSINRNSNRRISIKDRLELPNNNYKDDNSRMERRNFYRNLSKSPIRHSNNDGHSGKIITPKYIKSPNSNDYDQRRDTYVKSSQNYKRRDYLDNTYNKYGNFNQNRFKNYGRDYNGRNMNNSNYTKPQNYQNYRKVYNEPLNESRNDKDASQKTVLVRPLSTCISDDRIMHALMKEFVSYGEFDASISNSEECKTARVVFSSVKVAEDVINGSRNVVMFGTPVRVTLLKTYSKVDNYNRNYSSRSMQANRYNRFYNNTDQRNNVRRNNFNNVGDRYQKYNAPYNKYGNISTTTNNKPFRSYHSGTFQSSQKTSKVDEKPNRGLYIQFIDSTVGEIRIRNEFEKFGTIESFELRDIERKDHYSAYIKFEDIDMAKTAKSGLDDRTFNRRNIQVTYGKPPENFTLLIHGLPSHVTVDKLEEEFDRFGAIKKILWKEGKTYGYITFQKVSAATAAYEELKSSQMFGMKDNHIKLSFVEKSRVPETFDVDSVHESPLRIPKRIRSPVDRIRRDSKIHDKKRRYSSRSKSRSFSRTPSFSLYPPCRDQKNISRSLSADRFGDGKSKTISNHAISPINAKNEEFLSNPSKDVVSICQLIDKRPNIFSCLLQMKNSIFSCKMFLINGLQSIAQMALNQSSIGDFKAIRITQRLRLDKTKFGEIMRNIESTNNYALLIAFPDDELQSKICNQLNAKEPELQLRTHKNLATYLTQKEAAGISIHQDLQTFVFPPSKYISQIVHAAQPHVNVSVEKNEEFLLFLIFSFDEW</sequence>
<feature type="region of interest" description="Disordered" evidence="7">
    <location>
        <begin position="51"/>
        <end position="85"/>
    </location>
</feature>
<dbReference type="PANTHER" id="PTHR23189">
    <property type="entry name" value="RNA RECOGNITION MOTIF-CONTAINING"/>
    <property type="match status" value="1"/>
</dbReference>
<evidence type="ECO:0000256" key="3">
    <source>
        <dbReference type="ARBA" id="ARBA00022553"/>
    </source>
</evidence>
<dbReference type="InterPro" id="IPR012921">
    <property type="entry name" value="SPOC_C"/>
</dbReference>
<name>A0A177B196_9BILA</name>
<evidence type="ECO:0000256" key="4">
    <source>
        <dbReference type="ARBA" id="ARBA00022884"/>
    </source>
</evidence>
<dbReference type="InterPro" id="IPR010912">
    <property type="entry name" value="SPOC_met"/>
</dbReference>
<protein>
    <submittedName>
        <fullName evidence="10">Uncharacterized protein</fullName>
    </submittedName>
</protein>
<dbReference type="PROSITE" id="PS50917">
    <property type="entry name" value="SPOC"/>
    <property type="match status" value="1"/>
</dbReference>
<evidence type="ECO:0000256" key="7">
    <source>
        <dbReference type="SAM" id="MobiDB-lite"/>
    </source>
</evidence>
<keyword evidence="11" id="KW-1185">Reference proteome</keyword>
<organism evidence="10 11">
    <name type="scientific">Intoshia linei</name>
    <dbReference type="NCBI Taxonomy" id="1819745"/>
    <lineage>
        <taxon>Eukaryota</taxon>
        <taxon>Metazoa</taxon>
        <taxon>Spiralia</taxon>
        <taxon>Lophotrochozoa</taxon>
        <taxon>Mesozoa</taxon>
        <taxon>Orthonectida</taxon>
        <taxon>Rhopaluridae</taxon>
        <taxon>Intoshia</taxon>
    </lineage>
</organism>